<accession>A0A7G5BXP2</accession>
<proteinExistence type="predicted"/>
<name>A0A7G5BXP2_9BACL</name>
<reference evidence="2 3" key="1">
    <citation type="submission" date="2019-07" db="EMBL/GenBank/DDBJ databases">
        <authorList>
            <person name="Kim J.K."/>
            <person name="Cheong H.-M."/>
            <person name="Choi Y."/>
            <person name="Hwang K.J."/>
            <person name="Lee S."/>
            <person name="Choi C."/>
        </authorList>
    </citation>
    <scope>NUCLEOTIDE SEQUENCE [LARGE SCALE GENOMIC DNA]</scope>
    <source>
        <strain evidence="2 3">KS 22</strain>
    </source>
</reference>
<feature type="signal peptide" evidence="1">
    <location>
        <begin position="1"/>
        <end position="28"/>
    </location>
</feature>
<dbReference type="EMBL" id="CP041969">
    <property type="protein sequence ID" value="QMV41726.1"/>
    <property type="molecule type" value="Genomic_DNA"/>
</dbReference>
<evidence type="ECO:0000256" key="1">
    <source>
        <dbReference type="SAM" id="SignalP"/>
    </source>
</evidence>
<gene>
    <name evidence="2" type="ORF">FPL14_11415</name>
</gene>
<evidence type="ECO:0000313" key="2">
    <source>
        <dbReference type="EMBL" id="QMV41726.1"/>
    </source>
</evidence>
<dbReference type="RefSeq" id="WP_182303065.1">
    <property type="nucleotide sequence ID" value="NZ_CP041969.1"/>
</dbReference>
<sequence length="719" mass="79513">MEKSRLRKTLLSMICLILLISAYSPVNAEEQKQKTLQPQKIGSVSLKANVVAEVNNVVLIPSNNGQLVGLTLTVKNNSNTEVNFIDYWINLTTKSGSKYSLTIANKDIAKIAAKSTKDIIFYGQVGSNVKLTDLVVKVIKWDFSSPSYTKVLGSFSATQKYIQITPAGYKRIVSADDTRVSFYIKKATIGKSEKYYRPDIDLVIKNEGKRSVTLPEYEIMIQTANGLMYPLTAKNLKGKVLSPLSEETFQLTASVPIAAKQTGWKLVVALTANEGKDRIPMALFTLPKASVSTGEGIGKTYSFANSDGIYYIKVDSINRLPIEDNDLIITNLTLINKGTDSLVIPKLIGKYVFNNSIENTATVNNGNKQIDIEPGASIKLQAFGKVPYSFDVKNMKFTLQQKESGGGTEGELVDLVEFSNTGVFSPISTTDWKTGFKIEDSGYKADVKVKYLMGYTGANADMAVALITMNSLEKRLSGVQQLAGYFETVDGTVYPATFQNVSDKINYGGKALVYAWASIPKGMKTDNMKMVVGKAVTETKDSTTTGQTGEQQSQLVGYVDPVEIKLPNDREVKKNLQNIDLDPYKFSINQVGTTIRFDQDLLKLKLDYTLEQNLLTKVNAKDQKVIIELVDADNKATFSKELTFPTVDTTGKDDTGTALKNGVNTIELSWTDDRWVINIQTLKDMTFNVYHELQPGYKKLVATQTIPWLVNRKLPPETE</sequence>
<protein>
    <submittedName>
        <fullName evidence="2">Uncharacterized protein</fullName>
    </submittedName>
</protein>
<keyword evidence="1" id="KW-0732">Signal</keyword>
<feature type="chain" id="PRO_5028975855" evidence="1">
    <location>
        <begin position="29"/>
        <end position="719"/>
    </location>
</feature>
<dbReference type="KEGG" id="cchl:FPL14_11415"/>
<dbReference type="AlphaFoldDB" id="A0A7G5BXP2"/>
<keyword evidence="3" id="KW-1185">Reference proteome</keyword>
<dbReference type="Proteomes" id="UP000515679">
    <property type="component" value="Chromosome"/>
</dbReference>
<evidence type="ECO:0000313" key="3">
    <source>
        <dbReference type="Proteomes" id="UP000515679"/>
    </source>
</evidence>
<organism evidence="2 3">
    <name type="scientific">Cohnella cholangitidis</name>
    <dbReference type="NCBI Taxonomy" id="2598458"/>
    <lineage>
        <taxon>Bacteria</taxon>
        <taxon>Bacillati</taxon>
        <taxon>Bacillota</taxon>
        <taxon>Bacilli</taxon>
        <taxon>Bacillales</taxon>
        <taxon>Paenibacillaceae</taxon>
        <taxon>Cohnella</taxon>
    </lineage>
</organism>